<evidence type="ECO:0000256" key="2">
    <source>
        <dbReference type="ARBA" id="ARBA00022525"/>
    </source>
</evidence>
<evidence type="ECO:0000313" key="5">
    <source>
        <dbReference type="EMBL" id="OMF16863.1"/>
    </source>
</evidence>
<dbReference type="GO" id="GO:0005576">
    <property type="term" value="C:extracellular region"/>
    <property type="evidence" value="ECO:0007669"/>
    <property type="project" value="UniProtKB-SubCell"/>
</dbReference>
<dbReference type="Proteomes" id="UP000187134">
    <property type="component" value="Unassembled WGS sequence"/>
</dbReference>
<protein>
    <recommendedName>
        <fullName evidence="4">Carbohydrate-binding module family 96 domain-containing protein</fullName>
    </recommendedName>
</protein>
<dbReference type="Pfam" id="PF24517">
    <property type="entry name" value="CBM96"/>
    <property type="match status" value="1"/>
</dbReference>
<keyword evidence="2" id="KW-0964">Secreted</keyword>
<reference evidence="5 6" key="1">
    <citation type="submission" date="2016-11" db="EMBL/GenBank/DDBJ databases">
        <title>Paenibacillus species isolates.</title>
        <authorList>
            <person name="Beno S.M."/>
        </authorList>
    </citation>
    <scope>NUCLEOTIDE SEQUENCE [LARGE SCALE GENOMIC DNA]</scope>
    <source>
        <strain evidence="5 6">FSL H8-0246</strain>
    </source>
</reference>
<dbReference type="EMBL" id="MRTJ01000001">
    <property type="protein sequence ID" value="OMF16863.1"/>
    <property type="molecule type" value="Genomic_DNA"/>
</dbReference>
<evidence type="ECO:0000259" key="4">
    <source>
        <dbReference type="Pfam" id="PF24517"/>
    </source>
</evidence>
<feature type="domain" description="Carbohydrate-binding module family 96" evidence="4">
    <location>
        <begin position="121"/>
        <end position="283"/>
    </location>
</feature>
<dbReference type="OrthoDB" id="2661382at2"/>
<dbReference type="NCBIfam" id="NF033679">
    <property type="entry name" value="DNRLRE_dom"/>
    <property type="match status" value="1"/>
</dbReference>
<dbReference type="RefSeq" id="WP_076330314.1">
    <property type="nucleotide sequence ID" value="NZ_MRTJ01000001.1"/>
</dbReference>
<proteinExistence type="predicted"/>
<evidence type="ECO:0000256" key="1">
    <source>
        <dbReference type="ARBA" id="ARBA00004613"/>
    </source>
</evidence>
<evidence type="ECO:0000256" key="3">
    <source>
        <dbReference type="ARBA" id="ARBA00022729"/>
    </source>
</evidence>
<name>A0A1R1C402_PAEAM</name>
<dbReference type="InterPro" id="IPR055372">
    <property type="entry name" value="CBM96"/>
</dbReference>
<organism evidence="5 6">
    <name type="scientific">Paenibacillus amylolyticus</name>
    <dbReference type="NCBI Taxonomy" id="1451"/>
    <lineage>
        <taxon>Bacteria</taxon>
        <taxon>Bacillati</taxon>
        <taxon>Bacillota</taxon>
        <taxon>Bacilli</taxon>
        <taxon>Bacillales</taxon>
        <taxon>Paenibacillaceae</taxon>
        <taxon>Paenibacillus</taxon>
    </lineage>
</organism>
<dbReference type="AlphaFoldDB" id="A0A1R1C402"/>
<comment type="caution">
    <text evidence="5">The sequence shown here is derived from an EMBL/GenBank/DDBJ whole genome shotgun (WGS) entry which is preliminary data.</text>
</comment>
<accession>A0A1R1C402</accession>
<sequence>MRQEVSGINNGETLLESYIHIKSPANRFAAKYILYNQVDEELPSTLIAATRKVSEIVSSVSVRVRRSQELSNSLYVMYKAQGDLSATIQAASKVDLEGMLYVRPHNRAHGKYELLEAPRVTVNLKPVADATTRSQTHLQTINFGDTQRMMIGRDEMEQFESFIHFGDLDTRIPDLLYLEEAKLRLYYTGTLAPGAHIELHQPDTLWREYGITYANRPHSIQLLSSSYIMNTTERYVEFDMMALLQMWREGILSNVGMIIQSSGNTPIYFNTRESSKPPVLQIKYITSQIYSIGRTEIESEVFIYGAGRKDIASTLVVHSDIGLDWLKSQLYVHRYEDHMHHDIPQVIAVSRPDLDVDLIIAKRVDAELDSNVSIAESRTEEKETWVSISKPELHSQFITAIRTTRDTEGNLAVRTGLDDEKTVEIAVSHPDLPSVITVDRQMSLVSTLTISQLFNDGRDTSLIVSIPDLHASLEVSNYIKATSTLGSLLTVMYDCDSTVISEIMVNKPDLNSILQVRALDHDERAGTLEIPYLEEQLGQLYISRPDVLSSIEVKYMDVLDSHISIKEREYLDGYLQVREWKDMQSTVDVRQIVDMATELTISKPDLAAYILPRVIANEELDSIASIRKRDASDIVTTVIVKSPGNQAYFYIL</sequence>
<evidence type="ECO:0000313" key="6">
    <source>
        <dbReference type="Proteomes" id="UP000187134"/>
    </source>
</evidence>
<gene>
    <name evidence="5" type="ORF">BK131_02395</name>
</gene>
<keyword evidence="3" id="KW-0732">Signal</keyword>
<comment type="subcellular location">
    <subcellularLocation>
        <location evidence="1">Secreted</location>
    </subcellularLocation>
</comment>